<feature type="domain" description="DUF4143" evidence="2">
    <location>
        <begin position="175"/>
        <end position="322"/>
    </location>
</feature>
<dbReference type="PANTHER" id="PTHR43566:SF1">
    <property type="entry name" value="AAA+ ATPASE DOMAIN-CONTAINING PROTEIN"/>
    <property type="match status" value="1"/>
</dbReference>
<dbReference type="InterPro" id="IPR041682">
    <property type="entry name" value="AAA_14"/>
</dbReference>
<protein>
    <recommendedName>
        <fullName evidence="5">AAA+ ATPase domain-containing protein</fullName>
    </recommendedName>
</protein>
<dbReference type="SUPFAM" id="SSF52540">
    <property type="entry name" value="P-loop containing nucleoside triphosphate hydrolases"/>
    <property type="match status" value="1"/>
</dbReference>
<dbReference type="AlphaFoldDB" id="A0A1F6XK20"/>
<organism evidence="3 4">
    <name type="scientific">Candidatus Nomurabacteria bacterium RIFCSPLOWO2_01_FULL_40_18</name>
    <dbReference type="NCBI Taxonomy" id="1801773"/>
    <lineage>
        <taxon>Bacteria</taxon>
        <taxon>Candidatus Nomuraibacteriota</taxon>
    </lineage>
</organism>
<evidence type="ECO:0000259" key="2">
    <source>
        <dbReference type="Pfam" id="PF13635"/>
    </source>
</evidence>
<sequence length="376" mass="43663">MKRKIYTKIVSDLQKKMVFIVGPRQVGKTWLAKKVMEEYKNPVYLNYDNNDHREIIKKQSWLPDADLIVFDEIHKMPEWKNYLKGVYDTKVETTHILVTGSARMDAFKKVGDSLAGRFFVHHLFPFTVAELKGSELNNSMNLLMERSGFPEPLLATNILDVDRWRNLYTESLLGQDVLEFQDIDKVNAIRQVYQLLKSKVGSPINYSNIARDIGIAPATVKKYIEILEAIYIIFIIKPYTHKISRSILKEPKIYFFDYALIDDIGAKFENFIALALYKHIKLKNDLTGASLSLGFLKTKEKKEIDFALADSQNNLIEIIESKVSDEKVSKALEYFLERYKVLGTQIVYNLKTERISENGAQIRKAEKYLENLEEYY</sequence>
<evidence type="ECO:0000259" key="1">
    <source>
        <dbReference type="Pfam" id="PF13173"/>
    </source>
</evidence>
<evidence type="ECO:0008006" key="5">
    <source>
        <dbReference type="Google" id="ProtNLM"/>
    </source>
</evidence>
<accession>A0A1F6XK20</accession>
<dbReference type="InterPro" id="IPR025420">
    <property type="entry name" value="DUF4143"/>
</dbReference>
<dbReference type="Proteomes" id="UP000176629">
    <property type="component" value="Unassembled WGS sequence"/>
</dbReference>
<gene>
    <name evidence="3" type="ORF">A3A03_02815</name>
</gene>
<dbReference type="InterPro" id="IPR027417">
    <property type="entry name" value="P-loop_NTPase"/>
</dbReference>
<feature type="domain" description="AAA" evidence="1">
    <location>
        <begin position="15"/>
        <end position="131"/>
    </location>
</feature>
<dbReference type="EMBL" id="MFUX01000023">
    <property type="protein sequence ID" value="OGI94463.1"/>
    <property type="molecule type" value="Genomic_DNA"/>
</dbReference>
<dbReference type="Pfam" id="PF13635">
    <property type="entry name" value="DUF4143"/>
    <property type="match status" value="1"/>
</dbReference>
<dbReference type="STRING" id="1801773.A3A03_02815"/>
<dbReference type="Gene3D" id="3.40.50.300">
    <property type="entry name" value="P-loop containing nucleotide triphosphate hydrolases"/>
    <property type="match status" value="1"/>
</dbReference>
<name>A0A1F6XK20_9BACT</name>
<dbReference type="PANTHER" id="PTHR43566">
    <property type="entry name" value="CONSERVED PROTEIN"/>
    <property type="match status" value="1"/>
</dbReference>
<proteinExistence type="predicted"/>
<dbReference type="Pfam" id="PF13173">
    <property type="entry name" value="AAA_14"/>
    <property type="match status" value="1"/>
</dbReference>
<evidence type="ECO:0000313" key="4">
    <source>
        <dbReference type="Proteomes" id="UP000176629"/>
    </source>
</evidence>
<evidence type="ECO:0000313" key="3">
    <source>
        <dbReference type="EMBL" id="OGI94463.1"/>
    </source>
</evidence>
<comment type="caution">
    <text evidence="3">The sequence shown here is derived from an EMBL/GenBank/DDBJ whole genome shotgun (WGS) entry which is preliminary data.</text>
</comment>
<reference evidence="3 4" key="1">
    <citation type="journal article" date="2016" name="Nat. Commun.">
        <title>Thousands of microbial genomes shed light on interconnected biogeochemical processes in an aquifer system.</title>
        <authorList>
            <person name="Anantharaman K."/>
            <person name="Brown C.T."/>
            <person name="Hug L.A."/>
            <person name="Sharon I."/>
            <person name="Castelle C.J."/>
            <person name="Probst A.J."/>
            <person name="Thomas B.C."/>
            <person name="Singh A."/>
            <person name="Wilkins M.J."/>
            <person name="Karaoz U."/>
            <person name="Brodie E.L."/>
            <person name="Williams K.H."/>
            <person name="Hubbard S.S."/>
            <person name="Banfield J.F."/>
        </authorList>
    </citation>
    <scope>NUCLEOTIDE SEQUENCE [LARGE SCALE GENOMIC DNA]</scope>
</reference>